<feature type="compositionally biased region" description="Polar residues" evidence="1">
    <location>
        <begin position="27"/>
        <end position="39"/>
    </location>
</feature>
<dbReference type="EMBL" id="AVOT02055144">
    <property type="protein sequence ID" value="MBW0549754.1"/>
    <property type="molecule type" value="Genomic_DNA"/>
</dbReference>
<evidence type="ECO:0000313" key="2">
    <source>
        <dbReference type="EMBL" id="MBW0549754.1"/>
    </source>
</evidence>
<organism evidence="2 3">
    <name type="scientific">Austropuccinia psidii MF-1</name>
    <dbReference type="NCBI Taxonomy" id="1389203"/>
    <lineage>
        <taxon>Eukaryota</taxon>
        <taxon>Fungi</taxon>
        <taxon>Dikarya</taxon>
        <taxon>Basidiomycota</taxon>
        <taxon>Pucciniomycotina</taxon>
        <taxon>Pucciniomycetes</taxon>
        <taxon>Pucciniales</taxon>
        <taxon>Sphaerophragmiaceae</taxon>
        <taxon>Austropuccinia</taxon>
    </lineage>
</organism>
<gene>
    <name evidence="2" type="ORF">O181_089469</name>
</gene>
<reference evidence="2" key="1">
    <citation type="submission" date="2021-03" db="EMBL/GenBank/DDBJ databases">
        <title>Draft genome sequence of rust myrtle Austropuccinia psidii MF-1, a brazilian biotype.</title>
        <authorList>
            <person name="Quecine M.C."/>
            <person name="Pachon D.M.R."/>
            <person name="Bonatelli M.L."/>
            <person name="Correr F.H."/>
            <person name="Franceschini L.M."/>
            <person name="Leite T.F."/>
            <person name="Margarido G.R.A."/>
            <person name="Almeida C.A."/>
            <person name="Ferrarezi J.A."/>
            <person name="Labate C.A."/>
        </authorList>
    </citation>
    <scope>NUCLEOTIDE SEQUENCE</scope>
    <source>
        <strain evidence="2">MF-1</strain>
    </source>
</reference>
<comment type="caution">
    <text evidence="2">The sequence shown here is derived from an EMBL/GenBank/DDBJ whole genome shotgun (WGS) entry which is preliminary data.</text>
</comment>
<keyword evidence="3" id="KW-1185">Reference proteome</keyword>
<sequence length="184" mass="21613">MVDDEDDNMSPTQMETNDELRRDNFTAHEQGTQSNSEFTHPQMPLAQSMLQQSKKEQQKWLKAELPGNVHGMRSAVHAHFLFLLKVRDNYFSSLPAPPSREEREIAIQVAGHLKYVPKDVFNEPSTQVQSQGFLSYCKNELHKLGLKQFTWDWESSWQHPFNELMSMVFYCTFRLALVRTKYYH</sequence>
<dbReference type="AlphaFoldDB" id="A0A9Q3P5L5"/>
<dbReference type="Proteomes" id="UP000765509">
    <property type="component" value="Unassembled WGS sequence"/>
</dbReference>
<accession>A0A9Q3P5L5</accession>
<feature type="region of interest" description="Disordered" evidence="1">
    <location>
        <begin position="1"/>
        <end position="40"/>
    </location>
</feature>
<evidence type="ECO:0000256" key="1">
    <source>
        <dbReference type="SAM" id="MobiDB-lite"/>
    </source>
</evidence>
<proteinExistence type="predicted"/>
<name>A0A9Q3P5L5_9BASI</name>
<protein>
    <submittedName>
        <fullName evidence="2">Uncharacterized protein</fullName>
    </submittedName>
</protein>
<evidence type="ECO:0000313" key="3">
    <source>
        <dbReference type="Proteomes" id="UP000765509"/>
    </source>
</evidence>